<dbReference type="PANTHER" id="PTHR11134">
    <property type="entry name" value="ADAPTOR COMPLEX SUBUNIT BETA FAMILY MEMBER"/>
    <property type="match status" value="1"/>
</dbReference>
<evidence type="ECO:0000256" key="3">
    <source>
        <dbReference type="ARBA" id="ARBA00022448"/>
    </source>
</evidence>
<dbReference type="InterPro" id="IPR011989">
    <property type="entry name" value="ARM-like"/>
</dbReference>
<dbReference type="GO" id="GO:0012505">
    <property type="term" value="C:endomembrane system"/>
    <property type="evidence" value="ECO:0007669"/>
    <property type="project" value="UniProtKB-SubCell"/>
</dbReference>
<dbReference type="RefSeq" id="XP_016225556.1">
    <property type="nucleotide sequence ID" value="XM_016369768.1"/>
</dbReference>
<dbReference type="EMBL" id="KN847522">
    <property type="protein sequence ID" value="KIV93982.1"/>
    <property type="molecule type" value="Genomic_DNA"/>
</dbReference>
<evidence type="ECO:0000256" key="4">
    <source>
        <dbReference type="ARBA" id="ARBA00022927"/>
    </source>
</evidence>
<dbReference type="InterPro" id="IPR016024">
    <property type="entry name" value="ARM-type_fold"/>
</dbReference>
<keyword evidence="5" id="KW-0472">Membrane</keyword>
<dbReference type="PIRSF" id="PIRSF037096">
    <property type="entry name" value="AP3_complex_beta"/>
    <property type="match status" value="1"/>
</dbReference>
<dbReference type="GO" id="GO:0030123">
    <property type="term" value="C:AP-3 adaptor complex"/>
    <property type="evidence" value="ECO:0007669"/>
    <property type="project" value="InterPro"/>
</dbReference>
<dbReference type="HOGENOM" id="CLU_006320_3_2_1"/>
<comment type="similarity">
    <text evidence="2">Belongs to the adaptor complexes large subunit family.</text>
</comment>
<dbReference type="OrthoDB" id="10254310at2759"/>
<comment type="subcellular location">
    <subcellularLocation>
        <location evidence="1">Endomembrane system</location>
    </subcellularLocation>
</comment>
<keyword evidence="3" id="KW-0813">Transport</keyword>
<dbReference type="VEuPathDB" id="FungiDB:PV10_05149"/>
<dbReference type="InterPro" id="IPR026739">
    <property type="entry name" value="AP_beta"/>
</dbReference>
<sequence>MIPPGTVPLAPAHRPTLPYSAQGYTDSTSHLSEMESVSRISSLMDPVRDLTVEAAQAVGLSKSLKGGGSTSRSIPFAKLKALLDSRSDRDILEGLRKVVSMIYQNKPCLPYFSSVVKNVANPNLEIKKLVYIYLLHYAESDPDLALLSVNAIQKSLSDQNPQVRALALRTMSGMRVPVISQIVSLAIKRGVGDMSPHVRKAAAFAIPKCYNLDPNTLPQLLDYLSILLGDKQYFVVGPAVQTFLHICPDRIDLIHKHYTSLVKKLVDMDEWSQLATLRLLLFYSRRSFPQKTYKLTQVNKKGFYDDEPDEHVETGQVARALDPDLELFLKTCKSLLNSRSAAVVVSVTSCFLYLGTPEYLQEAVGPLVGLLRGSSEVQEVALCNIVLVSLAAPELFVPYASHFLLRSDDAPQIWKLKIELLTIIFPHAALHLKSIILCELEHFSHSSDPELIRESVQAIGRCAQTDPQNAHHCFRVLLNQISSFDNALVSEVLTVMRHLIQQDPVAHRKTVVRLARNLDRTTSPEARATIIWLVGEFASLDPDNDIAPDVLRILAKGFANESTSAKQQIVLLAAKVYLLHLQKTAGAAKEASTDAGEADLQENDQSATLDHPITKLWKYIQLLARYDTSYDLRDRARLFKASLSNPGSTQLASLLLLAPKPVPHAPSPSEARRGLVLGSTTLVIGKEIASVLGLPGYEELPDWVPEGQEPDPKLRNMIDPNDKEEYVSAASRNTSSIAASRRLDEAVREQGLEKVVAAGSARSGKPKTLDDWLQESDEEEEEEDSEEEDESGSETEGSTEDEGESEEGETEEETDEEDTPLQRGLVSN</sequence>
<dbReference type="AlphaFoldDB" id="A0A0D1ZH77"/>
<dbReference type="OMA" id="HFLVRST"/>
<evidence type="ECO:0000259" key="7">
    <source>
        <dbReference type="Pfam" id="PF01602"/>
    </source>
</evidence>
<dbReference type="InterPro" id="IPR026740">
    <property type="entry name" value="AP3_beta"/>
</dbReference>
<evidence type="ECO:0000256" key="2">
    <source>
        <dbReference type="ARBA" id="ARBA00006613"/>
    </source>
</evidence>
<organism evidence="8 9">
    <name type="scientific">Exophiala mesophila</name>
    <name type="common">Black yeast-like fungus</name>
    <dbReference type="NCBI Taxonomy" id="212818"/>
    <lineage>
        <taxon>Eukaryota</taxon>
        <taxon>Fungi</taxon>
        <taxon>Dikarya</taxon>
        <taxon>Ascomycota</taxon>
        <taxon>Pezizomycotina</taxon>
        <taxon>Eurotiomycetes</taxon>
        <taxon>Chaetothyriomycetidae</taxon>
        <taxon>Chaetothyriales</taxon>
        <taxon>Herpotrichiellaceae</taxon>
        <taxon>Exophiala</taxon>
    </lineage>
</organism>
<dbReference type="InterPro" id="IPR002553">
    <property type="entry name" value="Clathrin/coatomer_adapt-like_N"/>
</dbReference>
<evidence type="ECO:0000256" key="5">
    <source>
        <dbReference type="ARBA" id="ARBA00023136"/>
    </source>
</evidence>
<gene>
    <name evidence="8" type="ORF">PV10_05149</name>
</gene>
<dbReference type="STRING" id="212818.A0A0D1ZH77"/>
<reference evidence="8 9" key="1">
    <citation type="submission" date="2015-01" db="EMBL/GenBank/DDBJ databases">
        <title>The Genome Sequence of Exophiala mesophila CBS40295.</title>
        <authorList>
            <consortium name="The Broad Institute Genomics Platform"/>
            <person name="Cuomo C."/>
            <person name="de Hoog S."/>
            <person name="Gorbushina A."/>
            <person name="Stielow B."/>
            <person name="Teixiera M."/>
            <person name="Abouelleil A."/>
            <person name="Chapman S.B."/>
            <person name="Priest M."/>
            <person name="Young S.K."/>
            <person name="Wortman J."/>
            <person name="Nusbaum C."/>
            <person name="Birren B."/>
        </authorList>
    </citation>
    <scope>NUCLEOTIDE SEQUENCE [LARGE SCALE GENOMIC DNA]</scope>
    <source>
        <strain evidence="8 9">CBS 40295</strain>
    </source>
</reference>
<dbReference type="Pfam" id="PF01602">
    <property type="entry name" value="Adaptin_N"/>
    <property type="match status" value="1"/>
</dbReference>
<keyword evidence="9" id="KW-1185">Reference proteome</keyword>
<evidence type="ECO:0000256" key="1">
    <source>
        <dbReference type="ARBA" id="ARBA00004308"/>
    </source>
</evidence>
<dbReference type="GO" id="GO:0016192">
    <property type="term" value="P:vesicle-mediated transport"/>
    <property type="evidence" value="ECO:0007669"/>
    <property type="project" value="InterPro"/>
</dbReference>
<evidence type="ECO:0000313" key="8">
    <source>
        <dbReference type="EMBL" id="KIV93982.1"/>
    </source>
</evidence>
<feature type="domain" description="Clathrin/coatomer adaptor adaptin-like N-terminal" evidence="7">
    <location>
        <begin position="78"/>
        <end position="644"/>
    </location>
</feature>
<proteinExistence type="inferred from homology"/>
<dbReference type="GeneID" id="27322994"/>
<dbReference type="Proteomes" id="UP000054302">
    <property type="component" value="Unassembled WGS sequence"/>
</dbReference>
<name>A0A0D1ZH77_EXOME</name>
<evidence type="ECO:0000313" key="9">
    <source>
        <dbReference type="Proteomes" id="UP000054302"/>
    </source>
</evidence>
<feature type="region of interest" description="Disordered" evidence="6">
    <location>
        <begin position="756"/>
        <end position="828"/>
    </location>
</feature>
<protein>
    <recommendedName>
        <fullName evidence="7">Clathrin/coatomer adaptor adaptin-like N-terminal domain-containing protein</fullName>
    </recommendedName>
</protein>
<dbReference type="SUPFAM" id="SSF48371">
    <property type="entry name" value="ARM repeat"/>
    <property type="match status" value="1"/>
</dbReference>
<feature type="compositionally biased region" description="Acidic residues" evidence="6">
    <location>
        <begin position="772"/>
        <end position="819"/>
    </location>
</feature>
<dbReference type="Gene3D" id="1.25.10.10">
    <property type="entry name" value="Leucine-rich Repeat Variant"/>
    <property type="match status" value="1"/>
</dbReference>
<dbReference type="GO" id="GO:0006886">
    <property type="term" value="P:intracellular protein transport"/>
    <property type="evidence" value="ECO:0007669"/>
    <property type="project" value="InterPro"/>
</dbReference>
<evidence type="ECO:0000256" key="6">
    <source>
        <dbReference type="SAM" id="MobiDB-lite"/>
    </source>
</evidence>
<keyword evidence="4" id="KW-0653">Protein transport</keyword>
<accession>A0A0D1ZH77</accession>